<gene>
    <name evidence="7" type="primary">tatC</name>
    <name evidence="10" type="ORF">QN062_05630</name>
    <name evidence="9" type="ORF">QN216_10240</name>
    <name evidence="8" type="ORF">QN217_00230</name>
</gene>
<dbReference type="GO" id="GO:0043953">
    <property type="term" value="P:protein transport by the Tat complex"/>
    <property type="evidence" value="ECO:0007669"/>
    <property type="project" value="UniProtKB-UniRule"/>
</dbReference>
<evidence type="ECO:0000313" key="8">
    <source>
        <dbReference type="EMBL" id="XDS46627.1"/>
    </source>
</evidence>
<name>A0AB39UHR4_9BIFI</name>
<reference evidence="9" key="1">
    <citation type="submission" date="2023-07" db="EMBL/GenBank/DDBJ databases">
        <title>Bifidobacterium aquikefiriaerophilum sp. nov. and Bifidobacterium eccum sp. nov., isolated from water kefir.</title>
        <authorList>
            <person name="Breselge S."/>
            <person name="Bellassi P."/>
            <person name="Barcenilla C."/>
            <person name="Alvarez-Ordonez A."/>
            <person name="Morelli L."/>
            <person name="Cotter P.D."/>
        </authorList>
    </citation>
    <scope>NUCLEOTIDE SEQUENCE</scope>
    <source>
        <strain evidence="10">WK012_4_13</strain>
        <strain evidence="9">WK013_4_14</strain>
        <strain evidence="8">WK048_4_13</strain>
    </source>
</reference>
<comment type="subcellular location">
    <subcellularLocation>
        <location evidence="7">Cell membrane</location>
        <topology evidence="7">Multi-pass membrane protein</topology>
    </subcellularLocation>
    <subcellularLocation>
        <location evidence="1">Membrane</location>
        <topology evidence="1">Multi-pass membrane protein</topology>
    </subcellularLocation>
</comment>
<keyword evidence="7" id="KW-1003">Cell membrane</keyword>
<dbReference type="KEGG" id="bfk:QN062_05630"/>
<feature type="transmembrane region" description="Helical" evidence="7">
    <location>
        <begin position="24"/>
        <end position="42"/>
    </location>
</feature>
<accession>A0AB39UHR4</accession>
<evidence type="ECO:0000256" key="4">
    <source>
        <dbReference type="ARBA" id="ARBA00022989"/>
    </source>
</evidence>
<evidence type="ECO:0000313" key="10">
    <source>
        <dbReference type="EMBL" id="XDS49899.1"/>
    </source>
</evidence>
<dbReference type="Pfam" id="PF00902">
    <property type="entry name" value="TatC"/>
    <property type="match status" value="1"/>
</dbReference>
<dbReference type="RefSeq" id="WP_369340870.1">
    <property type="nucleotide sequence ID" value="NZ_CP129675.1"/>
</dbReference>
<keyword evidence="7" id="KW-0813">Transport</keyword>
<feature type="transmembrane region" description="Helical" evidence="7">
    <location>
        <begin position="111"/>
        <end position="130"/>
    </location>
</feature>
<evidence type="ECO:0000256" key="5">
    <source>
        <dbReference type="ARBA" id="ARBA00023010"/>
    </source>
</evidence>
<evidence type="ECO:0000256" key="6">
    <source>
        <dbReference type="ARBA" id="ARBA00023136"/>
    </source>
</evidence>
<keyword evidence="6 7" id="KW-0472">Membrane</keyword>
<dbReference type="GO" id="GO:0009977">
    <property type="term" value="F:proton motive force dependent protein transmembrane transporter activity"/>
    <property type="evidence" value="ECO:0007669"/>
    <property type="project" value="TreeGrafter"/>
</dbReference>
<evidence type="ECO:0000256" key="1">
    <source>
        <dbReference type="ARBA" id="ARBA00004141"/>
    </source>
</evidence>
<dbReference type="PRINTS" id="PR01840">
    <property type="entry name" value="TATCFAMILY"/>
</dbReference>
<organism evidence="9">
    <name type="scientific">Bifidobacterium fermentum</name>
    <dbReference type="NCBI Taxonomy" id="3059035"/>
    <lineage>
        <taxon>Bacteria</taxon>
        <taxon>Bacillati</taxon>
        <taxon>Actinomycetota</taxon>
        <taxon>Actinomycetes</taxon>
        <taxon>Bifidobacteriales</taxon>
        <taxon>Bifidobacteriaceae</taxon>
        <taxon>Bifidobacterium</taxon>
    </lineage>
</organism>
<evidence type="ECO:0000256" key="7">
    <source>
        <dbReference type="HAMAP-Rule" id="MF_00902"/>
    </source>
</evidence>
<feature type="transmembrane region" description="Helical" evidence="7">
    <location>
        <begin position="78"/>
        <end position="99"/>
    </location>
</feature>
<proteinExistence type="inferred from homology"/>
<comment type="similarity">
    <text evidence="7">Belongs to the TatC family.</text>
</comment>
<evidence type="ECO:0000256" key="2">
    <source>
        <dbReference type="ARBA" id="ARBA00022692"/>
    </source>
</evidence>
<keyword evidence="3 7" id="KW-0653">Protein transport</keyword>
<dbReference type="GO" id="GO:0033281">
    <property type="term" value="C:TAT protein transport complex"/>
    <property type="evidence" value="ECO:0007669"/>
    <property type="project" value="UniProtKB-UniRule"/>
</dbReference>
<comment type="caution">
    <text evidence="7">Lacks conserved residue(s) required for the propagation of feature annotation.</text>
</comment>
<dbReference type="HAMAP" id="MF_00902">
    <property type="entry name" value="TatC"/>
    <property type="match status" value="1"/>
</dbReference>
<feature type="transmembrane region" description="Helical" evidence="7">
    <location>
        <begin position="195"/>
        <end position="213"/>
    </location>
</feature>
<dbReference type="EMBL" id="CP129683">
    <property type="protein sequence ID" value="XDS49899.1"/>
    <property type="molecule type" value="Genomic_DNA"/>
</dbReference>
<feature type="transmembrane region" description="Helical" evidence="7">
    <location>
        <begin position="219"/>
        <end position="239"/>
    </location>
</feature>
<dbReference type="PANTHER" id="PTHR30371:SF0">
    <property type="entry name" value="SEC-INDEPENDENT PROTEIN TRANSLOCASE PROTEIN TATC, CHLOROPLASTIC-RELATED"/>
    <property type="match status" value="1"/>
</dbReference>
<keyword evidence="4 7" id="KW-1133">Transmembrane helix</keyword>
<sequence>MKEKPDPQRNMGVFEHLRELRKRLLWTLPGIGVGTVAGWYLFDPVLSYIQRLLMESGGRSAQLNFQTIGGALDLKFNLALQLGFLISSPWWILQICMFIGPGLRRSEKRYVAVFGIIGIALFAAGAYTGLRAIPEAVSALNSFVPKDAVMLLQANTFVAFCMKLILVFGLSLLTPEILVALNFAGALKVHSMLQAWRWAVVACFTFAAIANPVPNPIPMIIQALLLLVLYFLAVGICSIREYLVNSHLTPITACTHVLRKAMTKLHLAQSSQSQSVQ</sequence>
<dbReference type="GO" id="GO:0065002">
    <property type="term" value="P:intracellular protein transmembrane transport"/>
    <property type="evidence" value="ECO:0007669"/>
    <property type="project" value="TreeGrafter"/>
</dbReference>
<evidence type="ECO:0000256" key="3">
    <source>
        <dbReference type="ARBA" id="ARBA00022927"/>
    </source>
</evidence>
<dbReference type="AlphaFoldDB" id="A0AB39UHR4"/>
<protein>
    <recommendedName>
        <fullName evidence="7">Sec-independent protein translocase protein TatC</fullName>
    </recommendedName>
</protein>
<dbReference type="PANTHER" id="PTHR30371">
    <property type="entry name" value="SEC-INDEPENDENT PROTEIN TRANSLOCASE PROTEIN TATC"/>
    <property type="match status" value="1"/>
</dbReference>
<dbReference type="InterPro" id="IPR002033">
    <property type="entry name" value="TatC"/>
</dbReference>
<evidence type="ECO:0000313" key="9">
    <source>
        <dbReference type="EMBL" id="XDS48670.1"/>
    </source>
</evidence>
<keyword evidence="2 7" id="KW-0812">Transmembrane</keyword>
<comment type="function">
    <text evidence="7">Part of the twin-arginine translocation (Tat) system that transports large folded proteins containing a characteristic twin-arginine motif in their signal peptide across membranes. Together with TatB, TatC is part of a receptor directly interacting with Tat signal peptides.</text>
</comment>
<dbReference type="EMBL" id="CP129675">
    <property type="protein sequence ID" value="XDS46627.1"/>
    <property type="molecule type" value="Genomic_DNA"/>
</dbReference>
<keyword evidence="5 7" id="KW-0811">Translocation</keyword>
<dbReference type="EMBL" id="CP129682">
    <property type="protein sequence ID" value="XDS48670.1"/>
    <property type="molecule type" value="Genomic_DNA"/>
</dbReference>
<comment type="subunit">
    <text evidence="7">The Tat system comprises two distinct complexes: a TatABC complex, containing multiple copies of TatA, TatB and TatC subunits, and a separate TatA complex, containing only TatA subunits. Substrates initially bind to the TatABC complex, which probably triggers association of the separate TatA complex to form the active translocon.</text>
</comment>